<evidence type="ECO:0000259" key="3">
    <source>
        <dbReference type="Pfam" id="PF00171"/>
    </source>
</evidence>
<name>A0ABW6SF29_9NOCA</name>
<dbReference type="SUPFAM" id="SSF53720">
    <property type="entry name" value="ALDH-like"/>
    <property type="match status" value="1"/>
</dbReference>
<reference evidence="4 5" key="1">
    <citation type="submission" date="2024-10" db="EMBL/GenBank/DDBJ databases">
        <title>The Natural Products Discovery Center: Release of the First 8490 Sequenced Strains for Exploring Actinobacteria Biosynthetic Diversity.</title>
        <authorList>
            <person name="Kalkreuter E."/>
            <person name="Kautsar S.A."/>
            <person name="Yang D."/>
            <person name="Bader C.D."/>
            <person name="Teijaro C.N."/>
            <person name="Fluegel L."/>
            <person name="Davis C.M."/>
            <person name="Simpson J.R."/>
            <person name="Lauterbach L."/>
            <person name="Steele A.D."/>
            <person name="Gui C."/>
            <person name="Meng S."/>
            <person name="Li G."/>
            <person name="Viehrig K."/>
            <person name="Ye F."/>
            <person name="Su P."/>
            <person name="Kiefer A.F."/>
            <person name="Nichols A."/>
            <person name="Cepeda A.J."/>
            <person name="Yan W."/>
            <person name="Fan B."/>
            <person name="Jiang Y."/>
            <person name="Adhikari A."/>
            <person name="Zheng C.-J."/>
            <person name="Schuster L."/>
            <person name="Cowan T.M."/>
            <person name="Smanski M.J."/>
            <person name="Chevrette M.G."/>
            <person name="De Carvalho L.P.S."/>
            <person name="Shen B."/>
        </authorList>
    </citation>
    <scope>NUCLEOTIDE SEQUENCE [LARGE SCALE GENOMIC DNA]</scope>
    <source>
        <strain evidence="4 5">NPDC002593</strain>
    </source>
</reference>
<proteinExistence type="predicted"/>
<dbReference type="Pfam" id="PF00171">
    <property type="entry name" value="Aldedh"/>
    <property type="match status" value="1"/>
</dbReference>
<dbReference type="RefSeq" id="WP_387406613.1">
    <property type="nucleotide sequence ID" value="NZ_JBIAQY010000021.1"/>
</dbReference>
<evidence type="ECO:0000256" key="2">
    <source>
        <dbReference type="SAM" id="MobiDB-lite"/>
    </source>
</evidence>
<accession>A0ABW6SF29</accession>
<evidence type="ECO:0000313" key="4">
    <source>
        <dbReference type="EMBL" id="MFF3573829.1"/>
    </source>
</evidence>
<comment type="caution">
    <text evidence="4">The sequence shown here is derived from an EMBL/GenBank/DDBJ whole genome shotgun (WGS) entry which is preliminary data.</text>
</comment>
<gene>
    <name evidence="4" type="ORF">ACFYXQ_39350</name>
</gene>
<keyword evidence="1" id="KW-0560">Oxidoreductase</keyword>
<dbReference type="InterPro" id="IPR016161">
    <property type="entry name" value="Ald_DH/histidinol_DH"/>
</dbReference>
<dbReference type="PROSITE" id="PS00070">
    <property type="entry name" value="ALDEHYDE_DEHYDR_CYS"/>
    <property type="match status" value="1"/>
</dbReference>
<keyword evidence="5" id="KW-1185">Reference proteome</keyword>
<dbReference type="PANTHER" id="PTHR43353">
    <property type="entry name" value="SUCCINATE-SEMIALDEHYDE DEHYDROGENASE, MITOCHONDRIAL"/>
    <property type="match status" value="1"/>
</dbReference>
<protein>
    <submittedName>
        <fullName evidence="4">Aldehyde dehydrogenase family protein</fullName>
    </submittedName>
</protein>
<dbReference type="PANTHER" id="PTHR43353:SF5">
    <property type="entry name" value="SUCCINATE-SEMIALDEHYDE DEHYDROGENASE, MITOCHONDRIAL"/>
    <property type="match status" value="1"/>
</dbReference>
<dbReference type="InterPro" id="IPR015590">
    <property type="entry name" value="Aldehyde_DH_dom"/>
</dbReference>
<dbReference type="InterPro" id="IPR016163">
    <property type="entry name" value="Ald_DH_C"/>
</dbReference>
<feature type="region of interest" description="Disordered" evidence="2">
    <location>
        <begin position="174"/>
        <end position="196"/>
    </location>
</feature>
<dbReference type="InterPro" id="IPR016160">
    <property type="entry name" value="Ald_DH_CS_CYS"/>
</dbReference>
<evidence type="ECO:0000256" key="1">
    <source>
        <dbReference type="ARBA" id="ARBA00023002"/>
    </source>
</evidence>
<dbReference type="EMBL" id="JBIAQY010000021">
    <property type="protein sequence ID" value="MFF3573829.1"/>
    <property type="molecule type" value="Genomic_DNA"/>
</dbReference>
<dbReference type="Gene3D" id="3.40.605.10">
    <property type="entry name" value="Aldehyde Dehydrogenase, Chain A, domain 1"/>
    <property type="match status" value="1"/>
</dbReference>
<evidence type="ECO:0000313" key="5">
    <source>
        <dbReference type="Proteomes" id="UP001601992"/>
    </source>
</evidence>
<dbReference type="InterPro" id="IPR016162">
    <property type="entry name" value="Ald_DH_N"/>
</dbReference>
<feature type="domain" description="Aldehyde dehydrogenase" evidence="3">
    <location>
        <begin position="1"/>
        <end position="170"/>
    </location>
</feature>
<dbReference type="Gene3D" id="3.40.309.10">
    <property type="entry name" value="Aldehyde Dehydrogenase, Chain A, domain 2"/>
    <property type="match status" value="1"/>
</dbReference>
<dbReference type="Proteomes" id="UP001601992">
    <property type="component" value="Unassembled WGS sequence"/>
</dbReference>
<sequence>MTAFAIAELLSEAGVPAGVANVVTTTDPGAVVYSLLEHRAVRKLSFTGSTSVGRHLLCRAAGRVQNVSMELGANAPFVVCDDTDLDAAVAGALVAKFRNSGQACTAVNRFFVHSGVVDEFTRRFSKAVDTLHLGPATDPASQIGPLISAAAVRRIQAALDEALASGARIVNAPVTVPDRGTSSRRSSSATFLKTVS</sequence>
<dbReference type="InterPro" id="IPR050740">
    <property type="entry name" value="Aldehyde_DH_Superfamily"/>
</dbReference>
<organism evidence="4 5">
    <name type="scientific">Nocardia jiangxiensis</name>
    <dbReference type="NCBI Taxonomy" id="282685"/>
    <lineage>
        <taxon>Bacteria</taxon>
        <taxon>Bacillati</taxon>
        <taxon>Actinomycetota</taxon>
        <taxon>Actinomycetes</taxon>
        <taxon>Mycobacteriales</taxon>
        <taxon>Nocardiaceae</taxon>
        <taxon>Nocardia</taxon>
    </lineage>
</organism>